<name>A0A7H0K7W9_9CORY</name>
<dbReference type="Proteomes" id="UP000577408">
    <property type="component" value="Unassembled WGS sequence"/>
</dbReference>
<sequence length="379" mass="40127">MGFSVEEARFLSAHAAEIADVAPDIALTTSSVFADRAVLDRRFGDYARAVSVLIASRRAAAGKFPGHWLTDADAAQQATPARVARVRAQRIAAAGAEFVHDVTCSIGSEAPAFLRAGMQWFGSDLDAARLIMARHNLGPTAWLARADALAPVSTGGVVVADPARRAGGKRITDPAKLLPPLPDVLEAHSGRELAVKCAPGIDYSGWEGLVSVVSVDGGVKEACLYTPGLAGGTRREAVVLRDVEERVSDTEPDEVEVTAPRQWIIEPDGAVVRAGLVRQWAARHSLSMLDEHIAYTTGEAIPAGYSGFEFIEAVPLRALKRALAAHGAGSAEILVRGVDVDPDQLRKKLKLRGSRQMGVVIARIGNDAVAHVCGPRVHA</sequence>
<dbReference type="EMBL" id="JABFED010000004">
    <property type="protein sequence ID" value="MBA1837565.1"/>
    <property type="molecule type" value="Genomic_DNA"/>
</dbReference>
<dbReference type="InterPro" id="IPR041497">
    <property type="entry name" value="Thump-like"/>
</dbReference>
<accession>A0A7H0K7W9</accession>
<feature type="domain" description="THUMP-like" evidence="1">
    <location>
        <begin position="307"/>
        <end position="375"/>
    </location>
</feature>
<evidence type="ECO:0000313" key="2">
    <source>
        <dbReference type="EMBL" id="MBA1837565.1"/>
    </source>
</evidence>
<keyword evidence="3" id="KW-1185">Reference proteome</keyword>
<comment type="caution">
    <text evidence="2">The sequence shown here is derived from an EMBL/GenBank/DDBJ whole genome shotgun (WGS) entry which is preliminary data.</text>
</comment>
<reference evidence="2 3" key="1">
    <citation type="submission" date="2020-05" db="EMBL/GenBank/DDBJ databases">
        <title>Descriptions of Corynebacterium xxxx sp. nov., Corynebacterium yyyy sp. nov. and Corynebacterium zzzz sp. nov.</title>
        <authorList>
            <person name="Zhang G."/>
        </authorList>
    </citation>
    <scope>NUCLEOTIDE SEQUENCE [LARGE SCALE GENOMIC DNA]</scope>
    <source>
        <strain evidence="3">zg-913</strain>
    </source>
</reference>
<gene>
    <name evidence="2" type="ORF">HMA55_06590</name>
</gene>
<keyword evidence="2" id="KW-0489">Methyltransferase</keyword>
<dbReference type="Pfam" id="PF18096">
    <property type="entry name" value="Thump_like"/>
    <property type="match status" value="1"/>
</dbReference>
<dbReference type="InterPro" id="IPR029063">
    <property type="entry name" value="SAM-dependent_MTases_sf"/>
</dbReference>
<dbReference type="SUPFAM" id="SSF53335">
    <property type="entry name" value="S-adenosyl-L-methionine-dependent methyltransferases"/>
    <property type="match status" value="1"/>
</dbReference>
<protein>
    <submittedName>
        <fullName evidence="2">SAM-dependent methyltransferase</fullName>
    </submittedName>
</protein>
<evidence type="ECO:0000259" key="1">
    <source>
        <dbReference type="Pfam" id="PF18096"/>
    </source>
</evidence>
<dbReference type="Gene3D" id="3.40.50.150">
    <property type="entry name" value="Vaccinia Virus protein VP39"/>
    <property type="match status" value="1"/>
</dbReference>
<dbReference type="GO" id="GO:0032259">
    <property type="term" value="P:methylation"/>
    <property type="evidence" value="ECO:0007669"/>
    <property type="project" value="UniProtKB-KW"/>
</dbReference>
<dbReference type="AlphaFoldDB" id="A0A7H0K7W9"/>
<dbReference type="RefSeq" id="WP_181192281.1">
    <property type="nucleotide sequence ID" value="NZ_JABFED010000004.1"/>
</dbReference>
<dbReference type="GO" id="GO:0008168">
    <property type="term" value="F:methyltransferase activity"/>
    <property type="evidence" value="ECO:0007669"/>
    <property type="project" value="UniProtKB-KW"/>
</dbReference>
<organism evidence="2 3">
    <name type="scientific">Corynebacterium wankanglinii</name>
    <dbReference type="NCBI Taxonomy" id="2735136"/>
    <lineage>
        <taxon>Bacteria</taxon>
        <taxon>Bacillati</taxon>
        <taxon>Actinomycetota</taxon>
        <taxon>Actinomycetes</taxon>
        <taxon>Mycobacteriales</taxon>
        <taxon>Corynebacteriaceae</taxon>
        <taxon>Corynebacterium</taxon>
    </lineage>
</organism>
<keyword evidence="2" id="KW-0808">Transferase</keyword>
<proteinExistence type="predicted"/>
<evidence type="ECO:0000313" key="3">
    <source>
        <dbReference type="Proteomes" id="UP000577408"/>
    </source>
</evidence>